<feature type="DNA-binding region" description="H-T-H motif" evidence="4">
    <location>
        <begin position="36"/>
        <end position="55"/>
    </location>
</feature>
<sequence>MPEMPSPRGRRKEARPSEIISAAFALFAEKGYAATKMEDIARAAGVSRGTPYLYFTNKEELFKAMLRDMLLPKLQEGEARLLAMAHLSAGEQLCALLQMWWQLQGETPLAALPKLMIAEAGNFSEVAEMYQKEFIEPGDAMIRALLQKGIASGEFRPLDVEYALTAICAPVVMAMVMRHSLTCCLPAEFDGRRYIQTLCDLLLQGLRAREKA</sequence>
<dbReference type="EMBL" id="JADFUA010000011">
    <property type="protein sequence ID" value="MBE9610589.1"/>
    <property type="molecule type" value="Genomic_DNA"/>
</dbReference>
<dbReference type="AlphaFoldDB" id="A0A8J7FQT2"/>
<reference evidence="6 7" key="1">
    <citation type="submission" date="2020-10" db="EMBL/GenBank/DDBJ databases">
        <title>The genome sequence of Chitinilyticum litopenaei 4Y14.</title>
        <authorList>
            <person name="Liu Y."/>
        </authorList>
    </citation>
    <scope>NUCLEOTIDE SEQUENCE [LARGE SCALE GENOMIC DNA]</scope>
    <source>
        <strain evidence="6 7">4Y14</strain>
    </source>
</reference>
<dbReference type="InterPro" id="IPR011075">
    <property type="entry name" value="TetR_C"/>
</dbReference>
<dbReference type="Pfam" id="PF00440">
    <property type="entry name" value="TetR_N"/>
    <property type="match status" value="1"/>
</dbReference>
<keyword evidence="3" id="KW-0804">Transcription</keyword>
<protein>
    <submittedName>
        <fullName evidence="6">TetR/AcrR family transcriptional regulator</fullName>
    </submittedName>
</protein>
<keyword evidence="1" id="KW-0805">Transcription regulation</keyword>
<evidence type="ECO:0000256" key="4">
    <source>
        <dbReference type="PROSITE-ProRule" id="PRU00335"/>
    </source>
</evidence>
<keyword evidence="7" id="KW-1185">Reference proteome</keyword>
<dbReference type="PROSITE" id="PS50977">
    <property type="entry name" value="HTH_TETR_2"/>
    <property type="match status" value="1"/>
</dbReference>
<dbReference type="InterPro" id="IPR009057">
    <property type="entry name" value="Homeodomain-like_sf"/>
</dbReference>
<dbReference type="PRINTS" id="PR00455">
    <property type="entry name" value="HTHTETR"/>
</dbReference>
<dbReference type="SUPFAM" id="SSF46689">
    <property type="entry name" value="Homeodomain-like"/>
    <property type="match status" value="1"/>
</dbReference>
<dbReference type="Gene3D" id="1.10.10.60">
    <property type="entry name" value="Homeodomain-like"/>
    <property type="match status" value="1"/>
</dbReference>
<dbReference type="PANTHER" id="PTHR30055:SF234">
    <property type="entry name" value="HTH-TYPE TRANSCRIPTIONAL REGULATOR BETI"/>
    <property type="match status" value="1"/>
</dbReference>
<comment type="caution">
    <text evidence="6">The sequence shown here is derived from an EMBL/GenBank/DDBJ whole genome shotgun (WGS) entry which is preliminary data.</text>
</comment>
<dbReference type="Proteomes" id="UP000604481">
    <property type="component" value="Unassembled WGS sequence"/>
</dbReference>
<dbReference type="InterPro" id="IPR036271">
    <property type="entry name" value="Tet_transcr_reg_TetR-rel_C_sf"/>
</dbReference>
<dbReference type="SUPFAM" id="SSF48498">
    <property type="entry name" value="Tetracyclin repressor-like, C-terminal domain"/>
    <property type="match status" value="1"/>
</dbReference>
<evidence type="ECO:0000256" key="1">
    <source>
        <dbReference type="ARBA" id="ARBA00023015"/>
    </source>
</evidence>
<dbReference type="FunFam" id="1.10.10.60:FF:000141">
    <property type="entry name" value="TetR family transcriptional regulator"/>
    <property type="match status" value="1"/>
</dbReference>
<gene>
    <name evidence="6" type="ORF">INR99_14710</name>
</gene>
<accession>A0A8J7FQT2</accession>
<dbReference type="RefSeq" id="WP_194117139.1">
    <property type="nucleotide sequence ID" value="NZ_JADFUA010000011.1"/>
</dbReference>
<dbReference type="InterPro" id="IPR001647">
    <property type="entry name" value="HTH_TetR"/>
</dbReference>
<proteinExistence type="predicted"/>
<dbReference type="PANTHER" id="PTHR30055">
    <property type="entry name" value="HTH-TYPE TRANSCRIPTIONAL REGULATOR RUTR"/>
    <property type="match status" value="1"/>
</dbReference>
<evidence type="ECO:0000313" key="7">
    <source>
        <dbReference type="Proteomes" id="UP000604481"/>
    </source>
</evidence>
<organism evidence="6 7">
    <name type="scientific">Chitinilyticum piscinae</name>
    <dbReference type="NCBI Taxonomy" id="2866724"/>
    <lineage>
        <taxon>Bacteria</taxon>
        <taxon>Pseudomonadati</taxon>
        <taxon>Pseudomonadota</taxon>
        <taxon>Betaproteobacteria</taxon>
        <taxon>Neisseriales</taxon>
        <taxon>Chitinibacteraceae</taxon>
        <taxon>Chitinilyticum</taxon>
    </lineage>
</organism>
<evidence type="ECO:0000256" key="2">
    <source>
        <dbReference type="ARBA" id="ARBA00023125"/>
    </source>
</evidence>
<evidence type="ECO:0000259" key="5">
    <source>
        <dbReference type="PROSITE" id="PS50977"/>
    </source>
</evidence>
<dbReference type="GO" id="GO:0000976">
    <property type="term" value="F:transcription cis-regulatory region binding"/>
    <property type="evidence" value="ECO:0007669"/>
    <property type="project" value="TreeGrafter"/>
</dbReference>
<dbReference type="InterPro" id="IPR050109">
    <property type="entry name" value="HTH-type_TetR-like_transc_reg"/>
</dbReference>
<feature type="domain" description="HTH tetR-type" evidence="5">
    <location>
        <begin position="13"/>
        <end position="73"/>
    </location>
</feature>
<evidence type="ECO:0000313" key="6">
    <source>
        <dbReference type="EMBL" id="MBE9610589.1"/>
    </source>
</evidence>
<dbReference type="GO" id="GO:0003700">
    <property type="term" value="F:DNA-binding transcription factor activity"/>
    <property type="evidence" value="ECO:0007669"/>
    <property type="project" value="TreeGrafter"/>
</dbReference>
<dbReference type="Gene3D" id="1.10.357.10">
    <property type="entry name" value="Tetracycline Repressor, domain 2"/>
    <property type="match status" value="1"/>
</dbReference>
<name>A0A8J7FQT2_9NEIS</name>
<evidence type="ECO:0000256" key="3">
    <source>
        <dbReference type="ARBA" id="ARBA00023163"/>
    </source>
</evidence>
<dbReference type="Pfam" id="PF16859">
    <property type="entry name" value="TetR_C_11"/>
    <property type="match status" value="1"/>
</dbReference>
<keyword evidence="2 4" id="KW-0238">DNA-binding</keyword>